<evidence type="ECO:0000259" key="9">
    <source>
        <dbReference type="PROSITE" id="PS51198"/>
    </source>
</evidence>
<evidence type="ECO:0000256" key="7">
    <source>
        <dbReference type="PROSITE-ProRule" id="PRU00560"/>
    </source>
</evidence>
<reference evidence="10" key="2">
    <citation type="submission" date="2020-10" db="EMBL/GenBank/DDBJ databases">
        <authorList>
            <consortium name="NCBI Pathogen Detection Project"/>
        </authorList>
    </citation>
    <scope>NUCLEOTIDE SEQUENCE</scope>
    <source>
        <strain evidence="10">Morganella morganii ARLG-3209</strain>
    </source>
</reference>
<dbReference type="Pfam" id="PF00580">
    <property type="entry name" value="UvrD-helicase"/>
    <property type="match status" value="1"/>
</dbReference>
<dbReference type="InterPro" id="IPR013986">
    <property type="entry name" value="DExx_box_DNA_helicase_dom_sf"/>
</dbReference>
<feature type="binding site" evidence="7">
    <location>
        <begin position="29"/>
        <end position="36"/>
    </location>
    <ligand>
        <name>ATP</name>
        <dbReference type="ChEBI" id="CHEBI:30616"/>
    </ligand>
</feature>
<dbReference type="InterPro" id="IPR027417">
    <property type="entry name" value="P-loop_NTPase"/>
</dbReference>
<evidence type="ECO:0000256" key="2">
    <source>
        <dbReference type="ARBA" id="ARBA00022801"/>
    </source>
</evidence>
<dbReference type="InterPro" id="IPR014016">
    <property type="entry name" value="UvrD-like_ATP-bd"/>
</dbReference>
<evidence type="ECO:0000256" key="1">
    <source>
        <dbReference type="ARBA" id="ARBA00022741"/>
    </source>
</evidence>
<protein>
    <recommendedName>
        <fullName evidence="6">DNA 3'-5' helicase II</fullName>
    </recommendedName>
</protein>
<dbReference type="AlphaFoldDB" id="A0AAN5ME41"/>
<evidence type="ECO:0000256" key="4">
    <source>
        <dbReference type="ARBA" id="ARBA00022840"/>
    </source>
</evidence>
<dbReference type="GO" id="GO:0043138">
    <property type="term" value="F:3'-5' DNA helicase activity"/>
    <property type="evidence" value="ECO:0007669"/>
    <property type="project" value="TreeGrafter"/>
</dbReference>
<dbReference type="GO" id="GO:0003677">
    <property type="term" value="F:DNA binding"/>
    <property type="evidence" value="ECO:0007669"/>
    <property type="project" value="UniProtKB-KW"/>
</dbReference>
<accession>A0AAN5ME41</accession>
<dbReference type="SUPFAM" id="SSF52540">
    <property type="entry name" value="P-loop containing nucleoside triphosphate hydrolases"/>
    <property type="match status" value="1"/>
</dbReference>
<dbReference type="EMBL" id="DACSWI010000001">
    <property type="protein sequence ID" value="HAT3807629.1"/>
    <property type="molecule type" value="Genomic_DNA"/>
</dbReference>
<gene>
    <name evidence="10" type="ORF">I8608_000422</name>
</gene>
<evidence type="ECO:0000256" key="5">
    <source>
        <dbReference type="ARBA" id="ARBA00023125"/>
    </source>
</evidence>
<dbReference type="PANTHER" id="PTHR11070:SF2">
    <property type="entry name" value="ATP-DEPENDENT DNA HELICASE SRS2"/>
    <property type="match status" value="1"/>
</dbReference>
<reference evidence="10" key="1">
    <citation type="journal article" date="2018" name="Genome Biol.">
        <title>SKESA: strategic k-mer extension for scrupulous assemblies.</title>
        <authorList>
            <person name="Souvorov A."/>
            <person name="Agarwala R."/>
            <person name="Lipman D.J."/>
        </authorList>
    </citation>
    <scope>NUCLEOTIDE SEQUENCE</scope>
    <source>
        <strain evidence="10">Morganella morganii ARLG-3209</strain>
    </source>
</reference>
<keyword evidence="4 7" id="KW-0067">ATP-binding</keyword>
<name>A0AAN5ME41_MORMO</name>
<evidence type="ECO:0000256" key="3">
    <source>
        <dbReference type="ARBA" id="ARBA00022806"/>
    </source>
</evidence>
<sequence>MNNIIEEENQLLQSIFDIIEIGKTFRFSAGAGSGKTYALIQCLRYLLKTKVVNLSKNKQQIICITYTNVAVNEIKERLGNTELVIVSTIHEMLWDIIQRYQSELVSIHLDKLKKELEKINNELENNPDNKLGVFSSLSSDERDSYISLVKNSKNTYYQKRNSKSDEFKNSYTKYHEEYGAEAVKKWQVNYGKFKEVAKRIYKKERYETAIDKINNQEKGYTQVSYDNIFNADRLDKMKFSHNTLIEYSERMVSDYPILRRIIIDKYPYIFVDEYQDAHSLVIKIMKNLHDYSEENNKKWLVGYFGDSAQTIYDDGVGSEIDTLHPNVEVIYKKYNRRSQKKIIDVANIIRNDRIEQVSIFDDKVNGDVRFYYVNNRNEDACNILITKRFLSEFQSSLGKDSEIDCLVLTNRLMAEMNGFGEVYESFREAENIYYDDLNTKLLSHELEKLEPIIRVIYKLLSSYLSIKDDNTTFYDIFGEKGRFISFHDAHSFVKSLKEINPTSLGELLFSISDYYLSIPHSSCLDIFVNRFLGAKQDEISDYGSIDSLVRGGLRDLMIIRDHDDILNDLQIDKVNQILNISIDIWSKWVRHIKKEQSGKIRYHTYHGTKGEEYQNVAIIMEHSFGDGYHGRNKFKKFFEFRGSDEKTRIEALKDENVRNKIINTQNLVYVACSRAETNLWLIYLDDISDIKHGIESIFSQIEVWDKVD</sequence>
<evidence type="ECO:0000313" key="11">
    <source>
        <dbReference type="Proteomes" id="UP000865968"/>
    </source>
</evidence>
<feature type="coiled-coil region" evidence="8">
    <location>
        <begin position="102"/>
        <end position="129"/>
    </location>
</feature>
<keyword evidence="8" id="KW-0175">Coiled coil</keyword>
<evidence type="ECO:0000256" key="8">
    <source>
        <dbReference type="SAM" id="Coils"/>
    </source>
</evidence>
<organism evidence="10 11">
    <name type="scientific">Morganella morganii</name>
    <name type="common">Proteus morganii</name>
    <dbReference type="NCBI Taxonomy" id="582"/>
    <lineage>
        <taxon>Bacteria</taxon>
        <taxon>Pseudomonadati</taxon>
        <taxon>Pseudomonadota</taxon>
        <taxon>Gammaproteobacteria</taxon>
        <taxon>Enterobacterales</taxon>
        <taxon>Morganellaceae</taxon>
        <taxon>Morganella</taxon>
    </lineage>
</organism>
<proteinExistence type="predicted"/>
<keyword evidence="2 7" id="KW-0378">Hydrolase</keyword>
<comment type="caution">
    <text evidence="10">The sequence shown here is derived from an EMBL/GenBank/DDBJ whole genome shotgun (WGS) entry which is preliminary data.</text>
</comment>
<keyword evidence="1 7" id="KW-0547">Nucleotide-binding</keyword>
<dbReference type="GO" id="GO:0005524">
    <property type="term" value="F:ATP binding"/>
    <property type="evidence" value="ECO:0007669"/>
    <property type="project" value="UniProtKB-UniRule"/>
</dbReference>
<dbReference type="PANTHER" id="PTHR11070">
    <property type="entry name" value="UVRD / RECB / PCRA DNA HELICASE FAMILY MEMBER"/>
    <property type="match status" value="1"/>
</dbReference>
<dbReference type="PROSITE" id="PS51198">
    <property type="entry name" value="UVRD_HELICASE_ATP_BIND"/>
    <property type="match status" value="1"/>
</dbReference>
<dbReference type="GO" id="GO:0016787">
    <property type="term" value="F:hydrolase activity"/>
    <property type="evidence" value="ECO:0007669"/>
    <property type="project" value="UniProtKB-UniRule"/>
</dbReference>
<dbReference type="InterPro" id="IPR000212">
    <property type="entry name" value="DNA_helicase_UvrD/REP"/>
</dbReference>
<feature type="domain" description="UvrD-like helicase ATP-binding" evidence="9">
    <location>
        <begin position="8"/>
        <end position="352"/>
    </location>
</feature>
<keyword evidence="3 7" id="KW-0347">Helicase</keyword>
<dbReference type="Gene3D" id="1.10.10.160">
    <property type="match status" value="1"/>
</dbReference>
<dbReference type="Gene3D" id="3.40.50.300">
    <property type="entry name" value="P-loop containing nucleotide triphosphate hydrolases"/>
    <property type="match status" value="3"/>
</dbReference>
<evidence type="ECO:0000256" key="6">
    <source>
        <dbReference type="ARBA" id="ARBA00034923"/>
    </source>
</evidence>
<dbReference type="Proteomes" id="UP000865968">
    <property type="component" value="Unassembled WGS sequence"/>
</dbReference>
<evidence type="ECO:0000313" key="10">
    <source>
        <dbReference type="EMBL" id="HAT3807629.1"/>
    </source>
</evidence>
<keyword evidence="5" id="KW-0238">DNA-binding</keyword>
<dbReference type="GO" id="GO:0000725">
    <property type="term" value="P:recombinational repair"/>
    <property type="evidence" value="ECO:0007669"/>
    <property type="project" value="TreeGrafter"/>
</dbReference>